<accession>A0A173MI55</accession>
<dbReference type="EMBL" id="FTOR01000002">
    <property type="protein sequence ID" value="SIS94973.1"/>
    <property type="molecule type" value="Genomic_DNA"/>
</dbReference>
<feature type="transmembrane region" description="Helical" evidence="1">
    <location>
        <begin position="124"/>
        <end position="146"/>
    </location>
</feature>
<proteinExistence type="predicted"/>
<protein>
    <submittedName>
        <fullName evidence="3">CAAX protease self-immunity</fullName>
    </submittedName>
</protein>
<evidence type="ECO:0000313" key="4">
    <source>
        <dbReference type="Proteomes" id="UP000186917"/>
    </source>
</evidence>
<dbReference type="GO" id="GO:0004175">
    <property type="term" value="F:endopeptidase activity"/>
    <property type="evidence" value="ECO:0007669"/>
    <property type="project" value="UniProtKB-ARBA"/>
</dbReference>
<keyword evidence="4" id="KW-1185">Reference proteome</keyword>
<keyword evidence="1" id="KW-1133">Transmembrane helix</keyword>
<gene>
    <name evidence="3" type="ORF">SAMN05421788_102268</name>
</gene>
<feature type="transmembrane region" description="Helical" evidence="1">
    <location>
        <begin position="152"/>
        <end position="173"/>
    </location>
</feature>
<name>A0A173MI55_9BACT</name>
<evidence type="ECO:0000259" key="2">
    <source>
        <dbReference type="Pfam" id="PF02517"/>
    </source>
</evidence>
<organism evidence="3 4">
    <name type="scientific">Filimonas lacunae</name>
    <dbReference type="NCBI Taxonomy" id="477680"/>
    <lineage>
        <taxon>Bacteria</taxon>
        <taxon>Pseudomonadati</taxon>
        <taxon>Bacteroidota</taxon>
        <taxon>Chitinophagia</taxon>
        <taxon>Chitinophagales</taxon>
        <taxon>Chitinophagaceae</taxon>
        <taxon>Filimonas</taxon>
    </lineage>
</organism>
<dbReference type="OrthoDB" id="9777755at2"/>
<dbReference type="AlphaFoldDB" id="A0A173MI55"/>
<dbReference type="GO" id="GO:0006508">
    <property type="term" value="P:proteolysis"/>
    <property type="evidence" value="ECO:0007669"/>
    <property type="project" value="UniProtKB-KW"/>
</dbReference>
<reference evidence="4" key="1">
    <citation type="submission" date="2017-01" db="EMBL/GenBank/DDBJ databases">
        <authorList>
            <person name="Varghese N."/>
            <person name="Submissions S."/>
        </authorList>
    </citation>
    <scope>NUCLEOTIDE SEQUENCE [LARGE SCALE GENOMIC DNA]</scope>
    <source>
        <strain evidence="4">DSM 21054</strain>
    </source>
</reference>
<dbReference type="KEGG" id="fln:FLA_3121"/>
<dbReference type="Proteomes" id="UP000186917">
    <property type="component" value="Unassembled WGS sequence"/>
</dbReference>
<dbReference type="GO" id="GO:0080120">
    <property type="term" value="P:CAAX-box protein maturation"/>
    <property type="evidence" value="ECO:0007669"/>
    <property type="project" value="UniProtKB-ARBA"/>
</dbReference>
<feature type="transmembrane region" description="Helical" evidence="1">
    <location>
        <begin position="204"/>
        <end position="221"/>
    </location>
</feature>
<feature type="transmembrane region" description="Helical" evidence="1">
    <location>
        <begin position="7"/>
        <end position="24"/>
    </location>
</feature>
<keyword evidence="1" id="KW-0812">Transmembrane</keyword>
<dbReference type="RefSeq" id="WP_076377894.1">
    <property type="nucleotide sequence ID" value="NZ_AP017422.1"/>
</dbReference>
<keyword evidence="1" id="KW-0472">Membrane</keyword>
<dbReference type="STRING" id="477680.SAMN05421788_102268"/>
<evidence type="ECO:0000313" key="3">
    <source>
        <dbReference type="EMBL" id="SIS94973.1"/>
    </source>
</evidence>
<dbReference type="Pfam" id="PF02517">
    <property type="entry name" value="Rce1-like"/>
    <property type="match status" value="1"/>
</dbReference>
<feature type="transmembrane region" description="Helical" evidence="1">
    <location>
        <begin position="36"/>
        <end position="59"/>
    </location>
</feature>
<keyword evidence="3" id="KW-0378">Hydrolase</keyword>
<feature type="transmembrane region" description="Helical" evidence="1">
    <location>
        <begin position="71"/>
        <end position="93"/>
    </location>
</feature>
<dbReference type="InterPro" id="IPR003675">
    <property type="entry name" value="Rce1/LyrA-like_dom"/>
</dbReference>
<feature type="domain" description="CAAX prenyl protease 2/Lysostaphin resistance protein A-like" evidence="2">
    <location>
        <begin position="102"/>
        <end position="192"/>
    </location>
</feature>
<evidence type="ECO:0000256" key="1">
    <source>
        <dbReference type="SAM" id="Phobius"/>
    </source>
</evidence>
<sequence length="237" mass="26175">MFKKIPVAALIVFYVIALGIRYLVTKTDLLHTDNFFLQTILRGSGTTIGALIAAAIFGIKIQLTPKGKFPNLLITIILYWVFPIIILLIYPLFTTTMESATGAFALLLYALLEEIGWRGFLRPLLAQAGVSKFANIVIVSILWYFWHLNFGFSTGHLVFFALLLVGSWGIGAVADKTGSFLAVAAFHSLNNIHQAAVPRNVSDTVPLVILFAVWLASVLLFDKFTRREKTQVAATTI</sequence>
<keyword evidence="3" id="KW-0645">Protease</keyword>